<dbReference type="PROSITE" id="PS01124">
    <property type="entry name" value="HTH_ARAC_FAMILY_2"/>
    <property type="match status" value="1"/>
</dbReference>
<protein>
    <submittedName>
        <fullName evidence="7">Helix-turn-helix domain-containing protein</fullName>
    </submittedName>
</protein>
<evidence type="ECO:0000259" key="6">
    <source>
        <dbReference type="PROSITE" id="PS01124"/>
    </source>
</evidence>
<dbReference type="PANTHER" id="PTHR43280">
    <property type="entry name" value="ARAC-FAMILY TRANSCRIPTIONAL REGULATOR"/>
    <property type="match status" value="1"/>
</dbReference>
<evidence type="ECO:0000313" key="8">
    <source>
        <dbReference type="Proteomes" id="UP000198379"/>
    </source>
</evidence>
<feature type="repeat" description="TPR" evidence="4">
    <location>
        <begin position="111"/>
        <end position="144"/>
    </location>
</feature>
<evidence type="ECO:0000313" key="7">
    <source>
        <dbReference type="EMBL" id="SNR90799.1"/>
    </source>
</evidence>
<name>A0A239A5L0_9FLAO</name>
<dbReference type="Gene3D" id="1.25.40.10">
    <property type="entry name" value="Tetratricopeptide repeat domain"/>
    <property type="match status" value="2"/>
</dbReference>
<dbReference type="AlphaFoldDB" id="A0A239A5L0"/>
<dbReference type="OrthoDB" id="5295174at2"/>
<dbReference type="InterPro" id="IPR009057">
    <property type="entry name" value="Homeodomain-like_sf"/>
</dbReference>
<dbReference type="Gene3D" id="1.10.10.60">
    <property type="entry name" value="Homeodomain-like"/>
    <property type="match status" value="2"/>
</dbReference>
<keyword evidence="5" id="KW-0472">Membrane</keyword>
<evidence type="ECO:0000256" key="3">
    <source>
        <dbReference type="ARBA" id="ARBA00023163"/>
    </source>
</evidence>
<dbReference type="InterPro" id="IPR018060">
    <property type="entry name" value="HTH_AraC"/>
</dbReference>
<keyword evidence="5" id="KW-0812">Transmembrane</keyword>
<dbReference type="SUPFAM" id="SSF48452">
    <property type="entry name" value="TPR-like"/>
    <property type="match status" value="2"/>
</dbReference>
<evidence type="ECO:0000256" key="4">
    <source>
        <dbReference type="PROSITE-ProRule" id="PRU00339"/>
    </source>
</evidence>
<dbReference type="InterPro" id="IPR019734">
    <property type="entry name" value="TPR_rpt"/>
</dbReference>
<keyword evidence="5" id="KW-1133">Transmembrane helix</keyword>
<dbReference type="SMART" id="SM00342">
    <property type="entry name" value="HTH_ARAC"/>
    <property type="match status" value="1"/>
</dbReference>
<organism evidence="7 8">
    <name type="scientific">Dokdonia pacifica</name>
    <dbReference type="NCBI Taxonomy" id="1627892"/>
    <lineage>
        <taxon>Bacteria</taxon>
        <taxon>Pseudomonadati</taxon>
        <taxon>Bacteroidota</taxon>
        <taxon>Flavobacteriia</taxon>
        <taxon>Flavobacteriales</taxon>
        <taxon>Flavobacteriaceae</taxon>
        <taxon>Dokdonia</taxon>
    </lineage>
</organism>
<dbReference type="InterPro" id="IPR011990">
    <property type="entry name" value="TPR-like_helical_dom_sf"/>
</dbReference>
<proteinExistence type="predicted"/>
<evidence type="ECO:0000256" key="2">
    <source>
        <dbReference type="ARBA" id="ARBA00023125"/>
    </source>
</evidence>
<gene>
    <name evidence="7" type="ORF">SAMN06265376_104162</name>
</gene>
<dbReference type="Proteomes" id="UP000198379">
    <property type="component" value="Unassembled WGS sequence"/>
</dbReference>
<keyword evidence="3" id="KW-0804">Transcription</keyword>
<feature type="domain" description="HTH araC/xylS-type" evidence="6">
    <location>
        <begin position="455"/>
        <end position="563"/>
    </location>
</feature>
<dbReference type="Pfam" id="PF12833">
    <property type="entry name" value="HTH_18"/>
    <property type="match status" value="1"/>
</dbReference>
<dbReference type="EMBL" id="FZNY01000004">
    <property type="protein sequence ID" value="SNR90799.1"/>
    <property type="molecule type" value="Genomic_DNA"/>
</dbReference>
<dbReference type="PROSITE" id="PS50005">
    <property type="entry name" value="TPR"/>
    <property type="match status" value="1"/>
</dbReference>
<accession>A0A239A5L0</accession>
<dbReference type="GO" id="GO:0043565">
    <property type="term" value="F:sequence-specific DNA binding"/>
    <property type="evidence" value="ECO:0007669"/>
    <property type="project" value="InterPro"/>
</dbReference>
<keyword evidence="2" id="KW-0238">DNA-binding</keyword>
<dbReference type="GO" id="GO:0003700">
    <property type="term" value="F:DNA-binding transcription factor activity"/>
    <property type="evidence" value="ECO:0007669"/>
    <property type="project" value="InterPro"/>
</dbReference>
<evidence type="ECO:0000256" key="1">
    <source>
        <dbReference type="ARBA" id="ARBA00023015"/>
    </source>
</evidence>
<dbReference type="SMART" id="SM00028">
    <property type="entry name" value="TPR"/>
    <property type="match status" value="3"/>
</dbReference>
<feature type="transmembrane region" description="Helical" evidence="5">
    <location>
        <begin position="389"/>
        <end position="409"/>
    </location>
</feature>
<keyword evidence="1" id="KW-0805">Transcription regulation</keyword>
<dbReference type="PANTHER" id="PTHR43280:SF10">
    <property type="entry name" value="REGULATORY PROTEIN POCR"/>
    <property type="match status" value="1"/>
</dbReference>
<evidence type="ECO:0000256" key="5">
    <source>
        <dbReference type="SAM" id="Phobius"/>
    </source>
</evidence>
<reference evidence="7 8" key="1">
    <citation type="submission" date="2017-06" db="EMBL/GenBank/DDBJ databases">
        <authorList>
            <person name="Kim H.J."/>
            <person name="Triplett B.A."/>
        </authorList>
    </citation>
    <scope>NUCLEOTIDE SEQUENCE [LARGE SCALE GENOMIC DNA]</scope>
    <source>
        <strain evidence="7 8">DSM 25597</strain>
    </source>
</reference>
<dbReference type="SUPFAM" id="SSF46689">
    <property type="entry name" value="Homeodomain-like"/>
    <property type="match status" value="1"/>
</dbReference>
<sequence>MCVRYPLFQIVLGVFVMPFLYGQSVADSLHQKAYEELRNGFLTNFIQKDTIQAHLYANIYFNKAKIDKDQSQLVNGYYYRSLLEYNEDKRLAFLDSIIDISKNFRNKNFPTVSYYDKGAYYHKRGQFKLALDNFLQALTYNKGDNKEYLEFLLNQAIGILKIEIDENEEALTLIKSCWKYVIDNNFREENPEMYFNVLHSLANSYRKTNFLDSARVYTRLGLIDENTTRGGVNYNKFLLLNGILETYTTNYTEAEAQLSQAISKFDNKTDKRLISAGYYFLGKTNLLSGNEERAVAYYKKVDSLFEVNKDILPEHIGGYQHIIKYYKEHNNIEEELEYTQKLITVDSFLNKNYRALNKEIIKRYEIPKLVEGRDILIGKLKNDQKQSRLYNIIGFGAIFLILGIAIFQYQKRRLYKKRFLDIINKDNDGTVIVRETPLKSVTKEESIEIPQETIDDILEKLQVFEKDESYINVNVTLHSLADSLGTNNSYLSKVINYYKKTSFSTYIKQLRVAYAFNKLKQDTTFRKYTVKAIGQTCGFKTAESFSKTFFKVYGIYPSYFIKQLEKIKADN</sequence>
<keyword evidence="8" id="KW-1185">Reference proteome</keyword>
<keyword evidence="4" id="KW-0802">TPR repeat</keyword>